<dbReference type="EMBL" id="CAEZTL010000133">
    <property type="protein sequence ID" value="CAB4577105.1"/>
    <property type="molecule type" value="Genomic_DNA"/>
</dbReference>
<feature type="region of interest" description="Disordered" evidence="1">
    <location>
        <begin position="39"/>
        <end position="59"/>
    </location>
</feature>
<accession>A0A6J6EP46</accession>
<evidence type="ECO:0000313" key="2">
    <source>
        <dbReference type="EMBL" id="CAB4577105.1"/>
    </source>
</evidence>
<sequence>MGAVLFPLGGFMKLGPGLTFSWKRALGVTKLKRSISKATGIPTSKSGRRAKVGRWMGMK</sequence>
<dbReference type="AlphaFoldDB" id="A0A6J6EP46"/>
<name>A0A6J6EP46_9ZZZZ</name>
<reference evidence="2" key="1">
    <citation type="submission" date="2020-05" db="EMBL/GenBank/DDBJ databases">
        <authorList>
            <person name="Chiriac C."/>
            <person name="Salcher M."/>
            <person name="Ghai R."/>
            <person name="Kavagutti S V."/>
        </authorList>
    </citation>
    <scope>NUCLEOTIDE SEQUENCE</scope>
</reference>
<proteinExistence type="predicted"/>
<protein>
    <submittedName>
        <fullName evidence="2">Unannotated protein</fullName>
    </submittedName>
</protein>
<organism evidence="2">
    <name type="scientific">freshwater metagenome</name>
    <dbReference type="NCBI Taxonomy" id="449393"/>
    <lineage>
        <taxon>unclassified sequences</taxon>
        <taxon>metagenomes</taxon>
        <taxon>ecological metagenomes</taxon>
    </lineage>
</organism>
<evidence type="ECO:0000256" key="1">
    <source>
        <dbReference type="SAM" id="MobiDB-lite"/>
    </source>
</evidence>
<gene>
    <name evidence="2" type="ORF">UFOPK1683_01015</name>
</gene>